<protein>
    <recommendedName>
        <fullName evidence="2 6">Beta-lactamase</fullName>
        <ecNumber evidence="2 6">3.5.2.6</ecNumber>
    </recommendedName>
</protein>
<dbReference type="RefSeq" id="WP_202952004.1">
    <property type="nucleotide sequence ID" value="NZ_JAPCID010000027.1"/>
</dbReference>
<feature type="chain" id="PRO_5046704198" description="Beta-lactamase" evidence="7">
    <location>
        <begin position="21"/>
        <end position="269"/>
    </location>
</feature>
<dbReference type="Proteomes" id="UP001147700">
    <property type="component" value="Unassembled WGS sequence"/>
</dbReference>
<evidence type="ECO:0000256" key="2">
    <source>
        <dbReference type="ARBA" id="ARBA00012865"/>
    </source>
</evidence>
<dbReference type="SUPFAM" id="SSF56601">
    <property type="entry name" value="beta-lactamase/transpeptidase-like"/>
    <property type="match status" value="1"/>
</dbReference>
<feature type="domain" description="Penicillin-binding protein transpeptidase" evidence="8">
    <location>
        <begin position="57"/>
        <end position="259"/>
    </location>
</feature>
<evidence type="ECO:0000256" key="5">
    <source>
        <dbReference type="ARBA" id="ARBA00023251"/>
    </source>
</evidence>
<evidence type="ECO:0000313" key="10">
    <source>
        <dbReference type="Proteomes" id="UP001147700"/>
    </source>
</evidence>
<accession>A0ABT4RLY9</accession>
<keyword evidence="5 6" id="KW-0046">Antibiotic resistance</keyword>
<dbReference type="InterPro" id="IPR012338">
    <property type="entry name" value="Beta-lactam/transpept-like"/>
</dbReference>
<organism evidence="9 10">
    <name type="scientific">Solirubrobacter deserti</name>
    <dbReference type="NCBI Taxonomy" id="2282478"/>
    <lineage>
        <taxon>Bacteria</taxon>
        <taxon>Bacillati</taxon>
        <taxon>Actinomycetota</taxon>
        <taxon>Thermoleophilia</taxon>
        <taxon>Solirubrobacterales</taxon>
        <taxon>Solirubrobacteraceae</taxon>
        <taxon>Solirubrobacter</taxon>
    </lineage>
</organism>
<sequence>MHRVVLLLAVLLAFASPAAAHTDLERHFREAGTTGTMVVERSGPQPRTWIVGGARSAQRFIPSSTFKIPNALLAVDLRVASGADQPYPGPNPNFEVDGAPFLPAACEGDLTLATALMNSCIPIFQRIARRIGLPAYRRAVDRFHYGNEDLRGAVEDRFWLDGPLAISAREQVRFLQRLQRESLPVSRHALRDVREMLVLQRDRCATLRGKTGYVFTTAPRVGWWVGWVERGPRTWTFALNLDITRPDHAAARVTIGKAILHELGAKTTC</sequence>
<dbReference type="PROSITE" id="PS00337">
    <property type="entry name" value="BETA_LACTAMASE_D"/>
    <property type="match status" value="1"/>
</dbReference>
<evidence type="ECO:0000256" key="4">
    <source>
        <dbReference type="ARBA" id="ARBA00022801"/>
    </source>
</evidence>
<dbReference type="Gene3D" id="3.40.710.10">
    <property type="entry name" value="DD-peptidase/beta-lactamase superfamily"/>
    <property type="match status" value="1"/>
</dbReference>
<keyword evidence="4 6" id="KW-0378">Hydrolase</keyword>
<evidence type="ECO:0000256" key="1">
    <source>
        <dbReference type="ARBA" id="ARBA00007898"/>
    </source>
</evidence>
<evidence type="ECO:0000259" key="8">
    <source>
        <dbReference type="Pfam" id="PF00905"/>
    </source>
</evidence>
<reference evidence="9" key="1">
    <citation type="submission" date="2022-10" db="EMBL/GenBank/DDBJ databases">
        <title>The WGS of Solirubrobacter sp. CPCC 204708.</title>
        <authorList>
            <person name="Jiang Z."/>
        </authorList>
    </citation>
    <scope>NUCLEOTIDE SEQUENCE</scope>
    <source>
        <strain evidence="9">CPCC 204708</strain>
    </source>
</reference>
<evidence type="ECO:0000256" key="6">
    <source>
        <dbReference type="RuleBase" id="RU361140"/>
    </source>
</evidence>
<comment type="similarity">
    <text evidence="1 6">Belongs to the class-D beta-lactamase family.</text>
</comment>
<evidence type="ECO:0000256" key="7">
    <source>
        <dbReference type="SAM" id="SignalP"/>
    </source>
</evidence>
<dbReference type="Pfam" id="PF00905">
    <property type="entry name" value="Transpeptidase"/>
    <property type="match status" value="1"/>
</dbReference>
<name>A0ABT4RLY9_9ACTN</name>
<gene>
    <name evidence="9" type="ORF">OJ962_18715</name>
</gene>
<evidence type="ECO:0000256" key="3">
    <source>
        <dbReference type="ARBA" id="ARBA00022729"/>
    </source>
</evidence>
<comment type="catalytic activity">
    <reaction evidence="6">
        <text>a beta-lactam + H2O = a substituted beta-amino acid</text>
        <dbReference type="Rhea" id="RHEA:20401"/>
        <dbReference type="ChEBI" id="CHEBI:15377"/>
        <dbReference type="ChEBI" id="CHEBI:35627"/>
        <dbReference type="ChEBI" id="CHEBI:140347"/>
        <dbReference type="EC" id="3.5.2.6"/>
    </reaction>
</comment>
<feature type="signal peptide" evidence="7">
    <location>
        <begin position="1"/>
        <end position="20"/>
    </location>
</feature>
<keyword evidence="10" id="KW-1185">Reference proteome</keyword>
<dbReference type="EC" id="3.5.2.6" evidence="2 6"/>
<proteinExistence type="inferred from homology"/>
<comment type="caution">
    <text evidence="9">The sequence shown here is derived from an EMBL/GenBank/DDBJ whole genome shotgun (WGS) entry which is preliminary data.</text>
</comment>
<dbReference type="InterPro" id="IPR001460">
    <property type="entry name" value="PCN-bd_Tpept"/>
</dbReference>
<dbReference type="InterPro" id="IPR002137">
    <property type="entry name" value="Beta-lactam_class-D_AS"/>
</dbReference>
<keyword evidence="3 7" id="KW-0732">Signal</keyword>
<evidence type="ECO:0000313" key="9">
    <source>
        <dbReference type="EMBL" id="MDA0139539.1"/>
    </source>
</evidence>
<dbReference type="EMBL" id="JAPCID010000027">
    <property type="protein sequence ID" value="MDA0139539.1"/>
    <property type="molecule type" value="Genomic_DNA"/>
</dbReference>